<feature type="compositionally biased region" description="Basic and acidic residues" evidence="2">
    <location>
        <begin position="204"/>
        <end position="224"/>
    </location>
</feature>
<feature type="transmembrane region" description="Helical" evidence="3">
    <location>
        <begin position="949"/>
        <end position="971"/>
    </location>
</feature>
<protein>
    <submittedName>
        <fullName evidence="4">Uncharacterized protein</fullName>
    </submittedName>
</protein>
<keyword evidence="1" id="KW-0175">Coiled coil</keyword>
<feature type="region of interest" description="Disordered" evidence="2">
    <location>
        <begin position="398"/>
        <end position="419"/>
    </location>
</feature>
<feature type="compositionally biased region" description="Basic and acidic residues" evidence="2">
    <location>
        <begin position="326"/>
        <end position="349"/>
    </location>
</feature>
<keyword evidence="5" id="KW-1185">Reference proteome</keyword>
<keyword evidence="3" id="KW-0812">Transmembrane</keyword>
<dbReference type="PANTHER" id="PTHR34491">
    <property type="entry name" value="A-TYPE INCLUSION PROTEIN, PUTATIVE-RELATED"/>
    <property type="match status" value="1"/>
</dbReference>
<evidence type="ECO:0000313" key="5">
    <source>
        <dbReference type="Proteomes" id="UP000307507"/>
    </source>
</evidence>
<feature type="compositionally biased region" description="Polar residues" evidence="2">
    <location>
        <begin position="33"/>
        <end position="60"/>
    </location>
</feature>
<accession>A0A4S3ZTY1</accession>
<dbReference type="EMBL" id="SSNZ01000006">
    <property type="protein sequence ID" value="THF49206.1"/>
    <property type="molecule type" value="Genomic_DNA"/>
</dbReference>
<feature type="compositionally biased region" description="Polar residues" evidence="2">
    <location>
        <begin position="78"/>
        <end position="89"/>
    </location>
</feature>
<evidence type="ECO:0000256" key="2">
    <source>
        <dbReference type="SAM" id="MobiDB-lite"/>
    </source>
</evidence>
<dbReference type="RefSeq" id="WP_136403714.1">
    <property type="nucleotide sequence ID" value="NZ_SSNZ01000006.1"/>
</dbReference>
<feature type="compositionally biased region" description="Basic and acidic residues" evidence="2">
    <location>
        <begin position="1"/>
        <end position="20"/>
    </location>
</feature>
<dbReference type="PANTHER" id="PTHR34491:SF38">
    <property type="entry name" value="CENTROSOMIN N-TERMINAL MOTIF 1 DOMAIN-CONTAINING PROTEIN-RELATED"/>
    <property type="match status" value="1"/>
</dbReference>
<gene>
    <name evidence="4" type="ORF">E6C50_13275</name>
</gene>
<feature type="transmembrane region" description="Helical" evidence="3">
    <location>
        <begin position="705"/>
        <end position="724"/>
    </location>
</feature>
<feature type="coiled-coil region" evidence="1">
    <location>
        <begin position="1092"/>
        <end position="1131"/>
    </location>
</feature>
<feature type="region of interest" description="Disordered" evidence="2">
    <location>
        <begin position="1"/>
        <end position="291"/>
    </location>
</feature>
<feature type="compositionally biased region" description="Basic and acidic residues" evidence="2">
    <location>
        <begin position="92"/>
        <end position="105"/>
    </location>
</feature>
<evidence type="ECO:0000256" key="1">
    <source>
        <dbReference type="SAM" id="Coils"/>
    </source>
</evidence>
<evidence type="ECO:0000256" key="3">
    <source>
        <dbReference type="SAM" id="Phobius"/>
    </source>
</evidence>
<keyword evidence="3" id="KW-0472">Membrane</keyword>
<feature type="compositionally biased region" description="Basic and acidic residues" evidence="2">
    <location>
        <begin position="113"/>
        <end position="136"/>
    </location>
</feature>
<feature type="transmembrane region" description="Helical" evidence="3">
    <location>
        <begin position="884"/>
        <end position="903"/>
    </location>
</feature>
<feature type="compositionally biased region" description="Polar residues" evidence="2">
    <location>
        <begin position="351"/>
        <end position="360"/>
    </location>
</feature>
<dbReference type="OrthoDB" id="4317910at2"/>
<feature type="coiled-coil region" evidence="1">
    <location>
        <begin position="656"/>
        <end position="702"/>
    </location>
</feature>
<evidence type="ECO:0000313" key="4">
    <source>
        <dbReference type="EMBL" id="THF49206.1"/>
    </source>
</evidence>
<name>A0A4S3ZTY1_9FLAO</name>
<keyword evidence="3" id="KW-1133">Transmembrane helix</keyword>
<organism evidence="4 5">
    <name type="scientific">Flavobacterium supellecticarium</name>
    <dbReference type="NCBI Taxonomy" id="2565924"/>
    <lineage>
        <taxon>Bacteria</taxon>
        <taxon>Pseudomonadati</taxon>
        <taxon>Bacteroidota</taxon>
        <taxon>Flavobacteriia</taxon>
        <taxon>Flavobacteriales</taxon>
        <taxon>Flavobacteriaceae</taxon>
        <taxon>Flavobacterium</taxon>
    </lineage>
</organism>
<proteinExistence type="predicted"/>
<feature type="compositionally biased region" description="Low complexity" evidence="2">
    <location>
        <begin position="261"/>
        <end position="276"/>
    </location>
</feature>
<comment type="caution">
    <text evidence="4">The sequence shown here is derived from an EMBL/GenBank/DDBJ whole genome shotgun (WGS) entry which is preliminary data.</text>
</comment>
<feature type="compositionally biased region" description="Polar residues" evidence="2">
    <location>
        <begin position="277"/>
        <end position="291"/>
    </location>
</feature>
<sequence length="1382" mass="151348">MNAEKESNPQKAAQKKDEKQAANSPFSLRETENANFQTQESVAQNEQAGAEKSSPQSENKSIPAVHGSNPAYSDGSEQKYQQLQASMGTTGELDHPDTRQKEMEYRSTLGINELREYHDAKTADAKAADTKSEATKPTDAVAAEAKPTAEAKPVETKLPGAKPADPKLAETAQKATDEKLVDVSNAKSSGDAGASTESTPAIKAADKSDKKDGENETVEDKAATEEVADTTPKTATANPVFMEMQGQVVETAKTQRKHGPASKASQDAQAAAPSPSNERQSMAQAGQVNKMSAQEPGLFSAAAFKAELKKKIDGVKLPTNEEDADKFEKNNNIKEVNDKAMGSVKKEKNAASGSIQNTTAEKPDTSKQPVRNVAKMPMPEHGKAPGSVNAAKAMPTKREAANIEKPIQSETDSIDSQMKEHGVTDQMLANSNEPSFKGALDEKNKAKEQSKAATNQFRIDENQKLNKTQNEAQAQAAKQIAGMHGARKGGLDKVLGNQKETASKDTAERKKIADNINKIYNDAKGDVKGILDGLDDTVAKKFAAGSLAAKIAFEKHVDKEMKAYKKRRYGDSWLDWRNLKRVKDAMVGLPKEVEQYFVTGKEKYVSTMDTYIDEIANVVANQLNAAKRRIATGKKEVQNYVNTLSPSLKKLGAAAISEIQGKFNALEKDVDNKKDALIDVLAKKYVENIEAIDARIENLKAMNKGLVGMALSALSGVFAFIIEVKNTLTNLLAKVVEVVGAIIMDPIGFFGNLIAGVGQGFSNFTTNIWTHLQTGFFAWLTGAAKGVTITMPEDIFSLKGIFSITMQVLNLTWSGIRSIGATVVGEPLMKVLETGVEVVQVVRKDGIAGLWEYLKDQFQDIKATVMDAIMDIIQSQVIQAGIKWILGLLSPVGAFVKAIMAIIDVVKFFVQRAAQIAELISAFMDSISAIASGKVGAVAKSIENALAKAIPVLIGLLASILGISGLADKVLGVIHKIRQRIVNGITKFWNFVKEKGKALLGKVGIGKKEDKTKDKDKTNVDKSVKNAYHEVAPEVFTMNGKKHTLSFEKDEIYMESKKAKLSTKLNRGIEQVKRYPASAAFKGKSEIIMQRLERLNTIQANTEKDLEKAEKDKDKAKIEAAQEKLKRLGATIGQFGDNYNLSDIFEDEGGEHKQFEPINVKFEPLGDGQVMVTYQYAKEAHEYGQQDFTIAIGIENVEQRTVNHVNKGTNLVLKKVGTRGLTLPAGKLGVDNYGLKLNSAHVLGDQFLGSGYQEGLNLILTSDQFNKKTMLKAENTIQEKILEVMEKNQNKFVTFDLTVYANYKVLAKDELIETLKTVHKNMTDEEKKVTLEKLQQMKQYPRRCESVFYIAEVKDQFKNQLGIFDESTDHGDIWLNKLFKNK</sequence>
<reference evidence="4 5" key="1">
    <citation type="submission" date="2019-04" db="EMBL/GenBank/DDBJ databases">
        <title>Flavobacterium sp. nov. isolated from construction timber.</title>
        <authorList>
            <person name="Lin S.-Y."/>
            <person name="Chang C.-T."/>
            <person name="Young C.-C."/>
        </authorList>
    </citation>
    <scope>NUCLEOTIDE SEQUENCE [LARGE SCALE GENOMIC DNA]</scope>
    <source>
        <strain evidence="4 5">CC-CTC003</strain>
    </source>
</reference>
<feature type="region of interest" description="Disordered" evidence="2">
    <location>
        <begin position="326"/>
        <end position="370"/>
    </location>
</feature>
<dbReference type="Proteomes" id="UP000307507">
    <property type="component" value="Unassembled WGS sequence"/>
</dbReference>